<dbReference type="GO" id="GO:0051707">
    <property type="term" value="P:response to other organism"/>
    <property type="evidence" value="ECO:0007669"/>
    <property type="project" value="UniProtKB-ARBA"/>
</dbReference>
<reference evidence="12 13" key="1">
    <citation type="journal article" date="2020" name="Mol. Plant">
        <title>The Chromosome-Based Rubber Tree Genome Provides New Insights into Spurge Genome Evolution and Rubber Biosynthesis.</title>
        <authorList>
            <person name="Liu J."/>
            <person name="Shi C."/>
            <person name="Shi C.C."/>
            <person name="Li W."/>
            <person name="Zhang Q.J."/>
            <person name="Zhang Y."/>
            <person name="Li K."/>
            <person name="Lu H.F."/>
            <person name="Shi C."/>
            <person name="Zhu S.T."/>
            <person name="Xiao Z.Y."/>
            <person name="Nan H."/>
            <person name="Yue Y."/>
            <person name="Zhu X.G."/>
            <person name="Wu Y."/>
            <person name="Hong X.N."/>
            <person name="Fan G.Y."/>
            <person name="Tong Y."/>
            <person name="Zhang D."/>
            <person name="Mao C.L."/>
            <person name="Liu Y.L."/>
            <person name="Hao S.J."/>
            <person name="Liu W.Q."/>
            <person name="Lv M.Q."/>
            <person name="Zhang H.B."/>
            <person name="Liu Y."/>
            <person name="Hu-Tang G.R."/>
            <person name="Wang J.P."/>
            <person name="Wang J.H."/>
            <person name="Sun Y.H."/>
            <person name="Ni S.B."/>
            <person name="Chen W.B."/>
            <person name="Zhang X.C."/>
            <person name="Jiao Y.N."/>
            <person name="Eichler E.E."/>
            <person name="Li G.H."/>
            <person name="Liu X."/>
            <person name="Gao L.Z."/>
        </authorList>
    </citation>
    <scope>NUCLEOTIDE SEQUENCE [LARGE SCALE GENOMIC DNA]</scope>
    <source>
        <strain evidence="13">cv. GT1</strain>
        <tissue evidence="12">Leaf</tissue>
    </source>
</reference>
<evidence type="ECO:0000256" key="9">
    <source>
        <dbReference type="SAM" id="Phobius"/>
    </source>
</evidence>
<dbReference type="GO" id="GO:0000976">
    <property type="term" value="F:transcription cis-regulatory region binding"/>
    <property type="evidence" value="ECO:0007669"/>
    <property type="project" value="UniProtKB-ARBA"/>
</dbReference>
<comment type="subunit">
    <text evidence="8">Can form complexes with MYC2, MYC3 or MYC4.</text>
</comment>
<dbReference type="InterPro" id="IPR015495">
    <property type="entry name" value="Myb_TF_plants"/>
</dbReference>
<keyword evidence="7" id="KW-0539">Nucleus</keyword>
<dbReference type="PROSITE" id="PS50090">
    <property type="entry name" value="MYB_LIKE"/>
    <property type="match status" value="2"/>
</dbReference>
<dbReference type="FunFam" id="1.10.10.60:FF:000394">
    <property type="entry name" value="MYB transcription factor"/>
    <property type="match status" value="1"/>
</dbReference>
<accession>A0A6A6LIF9</accession>
<comment type="caution">
    <text evidence="12">The sequence shown here is derived from an EMBL/GenBank/DDBJ whole genome shotgun (WGS) entry which is preliminary data.</text>
</comment>
<dbReference type="InterPro" id="IPR001005">
    <property type="entry name" value="SANT/Myb"/>
</dbReference>
<evidence type="ECO:0000256" key="4">
    <source>
        <dbReference type="ARBA" id="ARBA00023015"/>
    </source>
</evidence>
<dbReference type="Pfam" id="PF14159">
    <property type="entry name" value="CAAD"/>
    <property type="match status" value="1"/>
</dbReference>
<gene>
    <name evidence="12" type="ORF">GH714_020790</name>
</gene>
<evidence type="ECO:0000313" key="13">
    <source>
        <dbReference type="Proteomes" id="UP000467840"/>
    </source>
</evidence>
<evidence type="ECO:0000259" key="10">
    <source>
        <dbReference type="PROSITE" id="PS50090"/>
    </source>
</evidence>
<sequence>MCVDMASIVASLPPPALVVPGRSILFRNPLKLLVSPIRERQNCVAVVVKAAGESSESSTSLSIVKSVQNIWDKSEDRLAIVGLGFAAIVALWASANLLSAIDKLTLIPTVLELIGILYSSWFVYRYLLFKPEREELFQIINKSVSDVLGLLVPTVITGGVKKGQWTLEEDQKLSAYIQEHGHGSWKTLPARAGLKRCGKSCRLRWNNYLRPDIKRGKFSLHEEQTIIQLHALLGNRWSVIATYLPKRTDNEIKNHWNSHLKKRLHKMGIDPITHKPKVDAFGYGGTYSKGAANLRHIAQWESTRLQAEARLVRESQQLIMPSNDSLKARPKCLDVLKAWELIVSGMFSVDGDCKFSGFDDNSAAKILNGDRRGELPLQGGNNEEEYSNQIQQVEERLGISSKALHETSTYCSSDNNAWIMESFGAAENIVEGFRDGLGFDRDSVLMAGDNTNGSSSCGWILEDSRNCWNSLLNLVDASTSGSLLF</sequence>
<dbReference type="GO" id="GO:0016020">
    <property type="term" value="C:membrane"/>
    <property type="evidence" value="ECO:0007669"/>
    <property type="project" value="UniProtKB-SubCell"/>
</dbReference>
<dbReference type="InterPro" id="IPR009057">
    <property type="entry name" value="Homeodomain-like_sf"/>
</dbReference>
<dbReference type="Pfam" id="PF00249">
    <property type="entry name" value="Myb_DNA-binding"/>
    <property type="match status" value="2"/>
</dbReference>
<keyword evidence="3" id="KW-0677">Repeat</keyword>
<dbReference type="SMART" id="SM00717">
    <property type="entry name" value="SANT"/>
    <property type="match status" value="2"/>
</dbReference>
<feature type="transmembrane region" description="Helical" evidence="9">
    <location>
        <begin position="104"/>
        <end position="124"/>
    </location>
</feature>
<dbReference type="PANTHER" id="PTHR10641">
    <property type="entry name" value="MYB FAMILY TRANSCRIPTION FACTOR"/>
    <property type="match status" value="1"/>
</dbReference>
<feature type="domain" description="Myb-like" evidence="10">
    <location>
        <begin position="210"/>
        <end position="260"/>
    </location>
</feature>
<keyword evidence="4" id="KW-0805">Transcription regulation</keyword>
<dbReference type="CDD" id="cd00167">
    <property type="entry name" value="SANT"/>
    <property type="match status" value="2"/>
</dbReference>
<dbReference type="GO" id="GO:0080090">
    <property type="term" value="P:regulation of primary metabolic process"/>
    <property type="evidence" value="ECO:0007669"/>
    <property type="project" value="UniProtKB-ARBA"/>
</dbReference>
<evidence type="ECO:0000256" key="5">
    <source>
        <dbReference type="ARBA" id="ARBA00023125"/>
    </source>
</evidence>
<feature type="domain" description="Myb-like" evidence="10">
    <location>
        <begin position="157"/>
        <end position="209"/>
    </location>
</feature>
<evidence type="ECO:0000256" key="6">
    <source>
        <dbReference type="ARBA" id="ARBA00023163"/>
    </source>
</evidence>
<dbReference type="Gene3D" id="1.10.10.60">
    <property type="entry name" value="Homeodomain-like"/>
    <property type="match status" value="2"/>
</dbReference>
<dbReference type="SUPFAM" id="SSF46689">
    <property type="entry name" value="Homeodomain-like"/>
    <property type="match status" value="1"/>
</dbReference>
<dbReference type="PANTHER" id="PTHR10641:SF586">
    <property type="entry name" value="TRANSCRIPTION FACTOR MYB16"/>
    <property type="match status" value="1"/>
</dbReference>
<dbReference type="FunFam" id="1.10.10.60:FF:000001">
    <property type="entry name" value="MYB-related transcription factor"/>
    <property type="match status" value="1"/>
</dbReference>
<evidence type="ECO:0000256" key="8">
    <source>
        <dbReference type="ARBA" id="ARBA00062314"/>
    </source>
</evidence>
<protein>
    <submittedName>
        <fullName evidence="12">Uncharacterized protein</fullName>
    </submittedName>
</protein>
<keyword evidence="9" id="KW-1133">Transmembrane helix</keyword>
<keyword evidence="13" id="KW-1185">Reference proteome</keyword>
<evidence type="ECO:0000313" key="12">
    <source>
        <dbReference type="EMBL" id="KAF2301202.1"/>
    </source>
</evidence>
<feature type="domain" description="HTH myb-type" evidence="11">
    <location>
        <begin position="160"/>
        <end position="209"/>
    </location>
</feature>
<feature type="transmembrane region" description="Helical" evidence="9">
    <location>
        <begin position="78"/>
        <end position="98"/>
    </location>
</feature>
<dbReference type="GO" id="GO:0005634">
    <property type="term" value="C:nucleus"/>
    <property type="evidence" value="ECO:0007669"/>
    <property type="project" value="UniProtKB-SubCell"/>
</dbReference>
<evidence type="ECO:0000259" key="11">
    <source>
        <dbReference type="PROSITE" id="PS51294"/>
    </source>
</evidence>
<comment type="subcellular location">
    <subcellularLocation>
        <location evidence="2">Membrane</location>
        <topology evidence="2">Multi-pass membrane protein</topology>
    </subcellularLocation>
    <subcellularLocation>
        <location evidence="1">Nucleus</location>
    </subcellularLocation>
</comment>
<feature type="domain" description="HTH myb-type" evidence="11">
    <location>
        <begin position="210"/>
        <end position="264"/>
    </location>
</feature>
<dbReference type="Proteomes" id="UP000467840">
    <property type="component" value="Chromosome 4"/>
</dbReference>
<dbReference type="PROSITE" id="PS51294">
    <property type="entry name" value="HTH_MYB"/>
    <property type="match status" value="2"/>
</dbReference>
<keyword evidence="9" id="KW-0472">Membrane</keyword>
<keyword evidence="6" id="KW-0804">Transcription</keyword>
<keyword evidence="5" id="KW-0238">DNA-binding</keyword>
<name>A0A6A6LIF9_HEVBR</name>
<organism evidence="12 13">
    <name type="scientific">Hevea brasiliensis</name>
    <name type="common">Para rubber tree</name>
    <name type="synonym">Siphonia brasiliensis</name>
    <dbReference type="NCBI Taxonomy" id="3981"/>
    <lineage>
        <taxon>Eukaryota</taxon>
        <taxon>Viridiplantae</taxon>
        <taxon>Streptophyta</taxon>
        <taxon>Embryophyta</taxon>
        <taxon>Tracheophyta</taxon>
        <taxon>Spermatophyta</taxon>
        <taxon>Magnoliopsida</taxon>
        <taxon>eudicotyledons</taxon>
        <taxon>Gunneridae</taxon>
        <taxon>Pentapetalae</taxon>
        <taxon>rosids</taxon>
        <taxon>fabids</taxon>
        <taxon>Malpighiales</taxon>
        <taxon>Euphorbiaceae</taxon>
        <taxon>Crotonoideae</taxon>
        <taxon>Micrandreae</taxon>
        <taxon>Hevea</taxon>
    </lineage>
</organism>
<proteinExistence type="predicted"/>
<dbReference type="InterPro" id="IPR017930">
    <property type="entry name" value="Myb_dom"/>
</dbReference>
<dbReference type="EMBL" id="JAAGAX010000010">
    <property type="protein sequence ID" value="KAF2301202.1"/>
    <property type="molecule type" value="Genomic_DNA"/>
</dbReference>
<dbReference type="InterPro" id="IPR025564">
    <property type="entry name" value="CAAD_dom"/>
</dbReference>
<evidence type="ECO:0000256" key="3">
    <source>
        <dbReference type="ARBA" id="ARBA00022737"/>
    </source>
</evidence>
<evidence type="ECO:0000256" key="1">
    <source>
        <dbReference type="ARBA" id="ARBA00004123"/>
    </source>
</evidence>
<keyword evidence="9" id="KW-0812">Transmembrane</keyword>
<evidence type="ECO:0000256" key="2">
    <source>
        <dbReference type="ARBA" id="ARBA00004141"/>
    </source>
</evidence>
<dbReference type="AlphaFoldDB" id="A0A6A6LIF9"/>
<evidence type="ECO:0000256" key="7">
    <source>
        <dbReference type="ARBA" id="ARBA00023242"/>
    </source>
</evidence>